<dbReference type="HOGENOM" id="CLU_081404_0_0_1"/>
<dbReference type="Pfam" id="PF13499">
    <property type="entry name" value="EF-hand_7"/>
    <property type="match status" value="1"/>
</dbReference>
<dbReference type="Pfam" id="PF13202">
    <property type="entry name" value="EF-hand_5"/>
    <property type="match status" value="1"/>
</dbReference>
<evidence type="ECO:0000259" key="2">
    <source>
        <dbReference type="PROSITE" id="PS50222"/>
    </source>
</evidence>
<organism evidence="3 4">
    <name type="scientific">Tribolium castaneum</name>
    <name type="common">Red flour beetle</name>
    <dbReference type="NCBI Taxonomy" id="7070"/>
    <lineage>
        <taxon>Eukaryota</taxon>
        <taxon>Metazoa</taxon>
        <taxon>Ecdysozoa</taxon>
        <taxon>Arthropoda</taxon>
        <taxon>Hexapoda</taxon>
        <taxon>Insecta</taxon>
        <taxon>Pterygota</taxon>
        <taxon>Neoptera</taxon>
        <taxon>Endopterygota</taxon>
        <taxon>Coleoptera</taxon>
        <taxon>Polyphaga</taxon>
        <taxon>Cucujiformia</taxon>
        <taxon>Tenebrionidae</taxon>
        <taxon>Tenebrionidae incertae sedis</taxon>
        <taxon>Tribolium</taxon>
    </lineage>
</organism>
<protein>
    <submittedName>
        <fullName evidence="3">Sarcoplasmic calcium-binding protein-like Protein</fullName>
    </submittedName>
</protein>
<dbReference type="GO" id="GO:0005509">
    <property type="term" value="F:calcium ion binding"/>
    <property type="evidence" value="ECO:0007669"/>
    <property type="project" value="InterPro"/>
</dbReference>
<accession>D2A6F7</accession>
<dbReference type="InterPro" id="IPR002048">
    <property type="entry name" value="EF_hand_dom"/>
</dbReference>
<evidence type="ECO:0000256" key="1">
    <source>
        <dbReference type="ARBA" id="ARBA00022837"/>
    </source>
</evidence>
<dbReference type="KEGG" id="tca:658508"/>
<dbReference type="InterPro" id="IPR052591">
    <property type="entry name" value="CML21-like"/>
</dbReference>
<evidence type="ECO:0000313" key="3">
    <source>
        <dbReference type="EMBL" id="EFA05506.1"/>
    </source>
</evidence>
<dbReference type="OrthoDB" id="427950at2759"/>
<dbReference type="PROSITE" id="PS50222">
    <property type="entry name" value="EF_HAND_2"/>
    <property type="match status" value="3"/>
</dbReference>
<dbReference type="PhylomeDB" id="D2A6F7"/>
<evidence type="ECO:0000313" key="4">
    <source>
        <dbReference type="Proteomes" id="UP000007266"/>
    </source>
</evidence>
<name>D2A6F7_TRICA</name>
<dbReference type="Gene3D" id="1.10.238.10">
    <property type="entry name" value="EF-hand"/>
    <property type="match status" value="1"/>
</dbReference>
<sequence>MAFSVLRSVVKCTRSVCALKPPKNVANICRCATPLAATIRLHSNLQAPAGVDHAQKIKSKNIYSSSESDSDLEPPGHRGETQFWRRKIRTFHGILDVNKDGVISYDDFKLLAERFIELGHLSEKHTHEFRNLLKDLWEKRWGPINPYNLVTVEQFLEDMHHVINDKHLVRRAHSFLPYLFRALDKDQSGEISEDEFKLFFQCLGLQEEDAILAFRSMDEDGDGVVTMKEFVKHGREFLITEDENKISKYFFGPLMEH</sequence>
<dbReference type="eggNOG" id="ENOG502RYVV">
    <property type="taxonomic scope" value="Eukaryota"/>
</dbReference>
<dbReference type="InParanoid" id="D2A6F7"/>
<dbReference type="CDD" id="cd00051">
    <property type="entry name" value="EFh"/>
    <property type="match status" value="1"/>
</dbReference>
<keyword evidence="1" id="KW-0106">Calcium</keyword>
<reference evidence="3 4" key="2">
    <citation type="journal article" date="2010" name="Nucleic Acids Res.">
        <title>BeetleBase in 2010: revisions to provide comprehensive genomic information for Tribolium castaneum.</title>
        <authorList>
            <person name="Kim H.S."/>
            <person name="Murphy T."/>
            <person name="Xia J."/>
            <person name="Caragea D."/>
            <person name="Park Y."/>
            <person name="Beeman R.W."/>
            <person name="Lorenzen M.D."/>
            <person name="Butcher S."/>
            <person name="Manak J.R."/>
            <person name="Brown S.J."/>
        </authorList>
    </citation>
    <scope>GENOME REANNOTATION</scope>
    <source>
        <strain evidence="3 4">Georgia GA2</strain>
    </source>
</reference>
<dbReference type="SMART" id="SM00054">
    <property type="entry name" value="EFh"/>
    <property type="match status" value="3"/>
</dbReference>
<dbReference type="PANTHER" id="PTHR23064">
    <property type="entry name" value="TROPONIN"/>
    <property type="match status" value="1"/>
</dbReference>
<reference evidence="3 4" key="1">
    <citation type="journal article" date="2008" name="Nature">
        <title>The genome of the model beetle and pest Tribolium castaneum.</title>
        <authorList>
            <consortium name="Tribolium Genome Sequencing Consortium"/>
            <person name="Richards S."/>
            <person name="Gibbs R.A."/>
            <person name="Weinstock G.M."/>
            <person name="Brown S.J."/>
            <person name="Denell R."/>
            <person name="Beeman R.W."/>
            <person name="Gibbs R."/>
            <person name="Beeman R.W."/>
            <person name="Brown S.J."/>
            <person name="Bucher G."/>
            <person name="Friedrich M."/>
            <person name="Grimmelikhuijzen C.J."/>
            <person name="Klingler M."/>
            <person name="Lorenzen M."/>
            <person name="Richards S."/>
            <person name="Roth S."/>
            <person name="Schroder R."/>
            <person name="Tautz D."/>
            <person name="Zdobnov E.M."/>
            <person name="Muzny D."/>
            <person name="Gibbs R.A."/>
            <person name="Weinstock G.M."/>
            <person name="Attaway T."/>
            <person name="Bell S."/>
            <person name="Buhay C.J."/>
            <person name="Chandrabose M.N."/>
            <person name="Chavez D."/>
            <person name="Clerk-Blankenburg K.P."/>
            <person name="Cree A."/>
            <person name="Dao M."/>
            <person name="Davis C."/>
            <person name="Chacko J."/>
            <person name="Dinh H."/>
            <person name="Dugan-Rocha S."/>
            <person name="Fowler G."/>
            <person name="Garner T.T."/>
            <person name="Garnes J."/>
            <person name="Gnirke A."/>
            <person name="Hawes A."/>
            <person name="Hernandez J."/>
            <person name="Hines S."/>
            <person name="Holder M."/>
            <person name="Hume J."/>
            <person name="Jhangiani S.N."/>
            <person name="Joshi V."/>
            <person name="Khan Z.M."/>
            <person name="Jackson L."/>
            <person name="Kovar C."/>
            <person name="Kowis A."/>
            <person name="Lee S."/>
            <person name="Lewis L.R."/>
            <person name="Margolis J."/>
            <person name="Morgan M."/>
            <person name="Nazareth L.V."/>
            <person name="Nguyen N."/>
            <person name="Okwuonu G."/>
            <person name="Parker D."/>
            <person name="Richards S."/>
            <person name="Ruiz S.J."/>
            <person name="Santibanez J."/>
            <person name="Savard J."/>
            <person name="Scherer S.E."/>
            <person name="Schneider B."/>
            <person name="Sodergren E."/>
            <person name="Tautz D."/>
            <person name="Vattahil S."/>
            <person name="Villasana D."/>
            <person name="White C.S."/>
            <person name="Wright R."/>
            <person name="Park Y."/>
            <person name="Beeman R.W."/>
            <person name="Lord J."/>
            <person name="Oppert B."/>
            <person name="Lorenzen M."/>
            <person name="Brown S."/>
            <person name="Wang L."/>
            <person name="Savard J."/>
            <person name="Tautz D."/>
            <person name="Richards S."/>
            <person name="Weinstock G."/>
            <person name="Gibbs R.A."/>
            <person name="Liu Y."/>
            <person name="Worley K."/>
            <person name="Weinstock G."/>
            <person name="Elsik C.G."/>
            <person name="Reese J.T."/>
            <person name="Elhaik E."/>
            <person name="Landan G."/>
            <person name="Graur D."/>
            <person name="Arensburger P."/>
            <person name="Atkinson P."/>
            <person name="Beeman R.W."/>
            <person name="Beidler J."/>
            <person name="Brown S.J."/>
            <person name="Demuth J.P."/>
            <person name="Drury D.W."/>
            <person name="Du Y.Z."/>
            <person name="Fujiwara H."/>
            <person name="Lorenzen M."/>
            <person name="Maselli V."/>
            <person name="Osanai M."/>
            <person name="Park Y."/>
            <person name="Robertson H.M."/>
            <person name="Tu Z."/>
            <person name="Wang J.J."/>
            <person name="Wang S."/>
            <person name="Richards S."/>
            <person name="Song H."/>
            <person name="Zhang L."/>
            <person name="Sodergren E."/>
            <person name="Werner D."/>
            <person name="Stanke M."/>
            <person name="Morgenstern B."/>
            <person name="Solovyev V."/>
            <person name="Kosarev P."/>
            <person name="Brown G."/>
            <person name="Chen H.C."/>
            <person name="Ermolaeva O."/>
            <person name="Hlavina W."/>
            <person name="Kapustin Y."/>
            <person name="Kiryutin B."/>
            <person name="Kitts P."/>
            <person name="Maglott D."/>
            <person name="Pruitt K."/>
            <person name="Sapojnikov V."/>
            <person name="Souvorov A."/>
            <person name="Mackey A.J."/>
            <person name="Waterhouse R.M."/>
            <person name="Wyder S."/>
            <person name="Zdobnov E.M."/>
            <person name="Zdobnov E.M."/>
            <person name="Wyder S."/>
            <person name="Kriventseva E.V."/>
            <person name="Kadowaki T."/>
            <person name="Bork P."/>
            <person name="Aranda M."/>
            <person name="Bao R."/>
            <person name="Beermann A."/>
            <person name="Berns N."/>
            <person name="Bolognesi R."/>
            <person name="Bonneton F."/>
            <person name="Bopp D."/>
            <person name="Brown S.J."/>
            <person name="Bucher G."/>
            <person name="Butts T."/>
            <person name="Chaumot A."/>
            <person name="Denell R.E."/>
            <person name="Ferrier D.E."/>
            <person name="Friedrich M."/>
            <person name="Gordon C.M."/>
            <person name="Jindra M."/>
            <person name="Klingler M."/>
            <person name="Lan Q."/>
            <person name="Lattorff H.M."/>
            <person name="Laudet V."/>
            <person name="von Levetsow C."/>
            <person name="Liu Z."/>
            <person name="Lutz R."/>
            <person name="Lynch J.A."/>
            <person name="da Fonseca R.N."/>
            <person name="Posnien N."/>
            <person name="Reuter R."/>
            <person name="Roth S."/>
            <person name="Savard J."/>
            <person name="Schinko J.B."/>
            <person name="Schmitt C."/>
            <person name="Schoppmeier M."/>
            <person name="Schroder R."/>
            <person name="Shippy T.D."/>
            <person name="Simonnet F."/>
            <person name="Marques-Souza H."/>
            <person name="Tautz D."/>
            <person name="Tomoyasu Y."/>
            <person name="Trauner J."/>
            <person name="Van der Zee M."/>
            <person name="Vervoort M."/>
            <person name="Wittkopp N."/>
            <person name="Wimmer E.A."/>
            <person name="Yang X."/>
            <person name="Jones A.K."/>
            <person name="Sattelle D.B."/>
            <person name="Ebert P.R."/>
            <person name="Nelson D."/>
            <person name="Scott J.G."/>
            <person name="Beeman R.W."/>
            <person name="Muthukrishnan S."/>
            <person name="Kramer K.J."/>
            <person name="Arakane Y."/>
            <person name="Beeman R.W."/>
            <person name="Zhu Q."/>
            <person name="Hogenkamp D."/>
            <person name="Dixit R."/>
            <person name="Oppert B."/>
            <person name="Jiang H."/>
            <person name="Zou Z."/>
            <person name="Marshall J."/>
            <person name="Elpidina E."/>
            <person name="Vinokurov K."/>
            <person name="Oppert C."/>
            <person name="Zou Z."/>
            <person name="Evans J."/>
            <person name="Lu Z."/>
            <person name="Zhao P."/>
            <person name="Sumathipala N."/>
            <person name="Altincicek B."/>
            <person name="Vilcinskas A."/>
            <person name="Williams M."/>
            <person name="Hultmark D."/>
            <person name="Hetru C."/>
            <person name="Jiang H."/>
            <person name="Grimmelikhuijzen C.J."/>
            <person name="Hauser F."/>
            <person name="Cazzamali G."/>
            <person name="Williamson M."/>
            <person name="Park Y."/>
            <person name="Li B."/>
            <person name="Tanaka Y."/>
            <person name="Predel R."/>
            <person name="Neupert S."/>
            <person name="Schachtner J."/>
            <person name="Verleyen P."/>
            <person name="Raible F."/>
            <person name="Bork P."/>
            <person name="Friedrich M."/>
            <person name="Walden K.K."/>
            <person name="Robertson H.M."/>
            <person name="Angeli S."/>
            <person name="Foret S."/>
            <person name="Bucher G."/>
            <person name="Schuetz S."/>
            <person name="Maleszka R."/>
            <person name="Wimmer E.A."/>
            <person name="Beeman R.W."/>
            <person name="Lorenzen M."/>
            <person name="Tomoyasu Y."/>
            <person name="Miller S.C."/>
            <person name="Grossmann D."/>
            <person name="Bucher G."/>
        </authorList>
    </citation>
    <scope>NUCLEOTIDE SEQUENCE [LARGE SCALE GENOMIC DNA]</scope>
    <source>
        <strain evidence="3 4">Georgia GA2</strain>
    </source>
</reference>
<dbReference type="EMBL" id="KQ971347">
    <property type="protein sequence ID" value="EFA05506.1"/>
    <property type="molecule type" value="Genomic_DNA"/>
</dbReference>
<gene>
    <name evidence="3" type="primary">AUGUSTUS-3.0.2_15693</name>
    <name evidence="3" type="ORF">TcasGA2_TC015693</name>
</gene>
<proteinExistence type="predicted"/>
<dbReference type="STRING" id="7070.D2A6F7"/>
<dbReference type="AlphaFoldDB" id="D2A6F7"/>
<feature type="domain" description="EF-hand" evidence="2">
    <location>
        <begin position="95"/>
        <end position="118"/>
    </location>
</feature>
<dbReference type="PROSITE" id="PS00018">
    <property type="entry name" value="EF_HAND_1"/>
    <property type="match status" value="3"/>
</dbReference>
<feature type="domain" description="EF-hand" evidence="2">
    <location>
        <begin position="171"/>
        <end position="206"/>
    </location>
</feature>
<dbReference type="SUPFAM" id="SSF47473">
    <property type="entry name" value="EF-hand"/>
    <property type="match status" value="1"/>
</dbReference>
<feature type="domain" description="EF-hand" evidence="2">
    <location>
        <begin position="207"/>
        <end position="240"/>
    </location>
</feature>
<dbReference type="InterPro" id="IPR018247">
    <property type="entry name" value="EF_Hand_1_Ca_BS"/>
</dbReference>
<dbReference type="OMA" id="QWGEITP"/>
<keyword evidence="4" id="KW-1185">Reference proteome</keyword>
<dbReference type="InterPro" id="IPR011992">
    <property type="entry name" value="EF-hand-dom_pair"/>
</dbReference>
<dbReference type="Proteomes" id="UP000007266">
    <property type="component" value="Linkage group 6"/>
</dbReference>